<dbReference type="InParanoid" id="A0A674EQR7"/>
<evidence type="ECO:0000313" key="2">
    <source>
        <dbReference type="Proteomes" id="UP000472277"/>
    </source>
</evidence>
<dbReference type="AlphaFoldDB" id="A0A674EQR7"/>
<accession>A0A674EQR7</accession>
<organism evidence="1 2">
    <name type="scientific">Salmo trutta</name>
    <name type="common">Brown trout</name>
    <dbReference type="NCBI Taxonomy" id="8032"/>
    <lineage>
        <taxon>Eukaryota</taxon>
        <taxon>Metazoa</taxon>
        <taxon>Chordata</taxon>
        <taxon>Craniata</taxon>
        <taxon>Vertebrata</taxon>
        <taxon>Euteleostomi</taxon>
        <taxon>Actinopterygii</taxon>
        <taxon>Neopterygii</taxon>
        <taxon>Teleostei</taxon>
        <taxon>Protacanthopterygii</taxon>
        <taxon>Salmoniformes</taxon>
        <taxon>Salmonidae</taxon>
        <taxon>Salmoninae</taxon>
        <taxon>Salmo</taxon>
    </lineage>
</organism>
<reference evidence="1" key="2">
    <citation type="submission" date="2025-09" db="UniProtKB">
        <authorList>
            <consortium name="Ensembl"/>
        </authorList>
    </citation>
    <scope>IDENTIFICATION</scope>
</reference>
<name>A0A674EQR7_SALTR</name>
<proteinExistence type="predicted"/>
<evidence type="ECO:0000313" key="1">
    <source>
        <dbReference type="Ensembl" id="ENSSTUP00000110144.1"/>
    </source>
</evidence>
<protein>
    <submittedName>
        <fullName evidence="1">Uncharacterized protein</fullName>
    </submittedName>
</protein>
<sequence>MTLTLPKQHGVRLTYLRWDNDSVKCLLSVSQWTKHWQATWSMPNITPQFWQATWSMPNITPQFWQATRAMLNNTPQFWQATRSMPNNTSQFWQATLSMPNNTPQLCLTFVIILSVF</sequence>
<dbReference type="GeneTree" id="ENSGT01150000289715"/>
<reference evidence="1" key="1">
    <citation type="submission" date="2025-08" db="UniProtKB">
        <authorList>
            <consortium name="Ensembl"/>
        </authorList>
    </citation>
    <scope>IDENTIFICATION</scope>
</reference>
<dbReference type="OMA" id="NITPQFW"/>
<dbReference type="Ensembl" id="ENSSTUT00000117929.1">
    <property type="protein sequence ID" value="ENSSTUP00000110144.1"/>
    <property type="gene ID" value="ENSSTUG00000048875.1"/>
</dbReference>
<keyword evidence="2" id="KW-1185">Reference proteome</keyword>
<dbReference type="Proteomes" id="UP000472277">
    <property type="component" value="Chromosome 12"/>
</dbReference>